<gene>
    <name evidence="1" type="ORF">FMAN_04957</name>
</gene>
<sequence length="110" mass="12139">MSQCREGVGSVLASEGIDDRWVAQEIGLPAIDEYLSLNRQLGVKLVPRLGLGEPWLPIWSDVLGSTQATSHIEVSSYSRYDHTMIAALVVPQESTLSLRFVTRLISKDGR</sequence>
<dbReference type="VEuPathDB" id="FungiDB:FMAN_04957"/>
<dbReference type="RefSeq" id="XP_041679153.1">
    <property type="nucleotide sequence ID" value="XM_041828273.1"/>
</dbReference>
<dbReference type="GeneID" id="65084225"/>
<organism evidence="1 2">
    <name type="scientific">Fusarium mangiferae</name>
    <name type="common">Mango malformation disease fungus</name>
    <dbReference type="NCBI Taxonomy" id="192010"/>
    <lineage>
        <taxon>Eukaryota</taxon>
        <taxon>Fungi</taxon>
        <taxon>Dikarya</taxon>
        <taxon>Ascomycota</taxon>
        <taxon>Pezizomycotina</taxon>
        <taxon>Sordariomycetes</taxon>
        <taxon>Hypocreomycetidae</taxon>
        <taxon>Hypocreales</taxon>
        <taxon>Nectriaceae</taxon>
        <taxon>Fusarium</taxon>
        <taxon>Fusarium fujikuroi species complex</taxon>
    </lineage>
</organism>
<accession>A0A1L7SWQ9</accession>
<dbReference type="EMBL" id="FCQH01000003">
    <property type="protein sequence ID" value="CVK88353.1"/>
    <property type="molecule type" value="Genomic_DNA"/>
</dbReference>
<name>A0A1L7SWQ9_FUSMA</name>
<evidence type="ECO:0000313" key="2">
    <source>
        <dbReference type="Proteomes" id="UP000184255"/>
    </source>
</evidence>
<dbReference type="AlphaFoldDB" id="A0A1L7SWQ9"/>
<reference evidence="2" key="1">
    <citation type="journal article" date="2016" name="Genome Biol. Evol.">
        <title>Comparative 'omics' of the Fusarium fujikuroi species complex highlights differences in genetic potential and metabolite synthesis.</title>
        <authorList>
            <person name="Niehaus E.-M."/>
            <person name="Muensterkoetter M."/>
            <person name="Proctor R.H."/>
            <person name="Brown D.W."/>
            <person name="Sharon A."/>
            <person name="Idan Y."/>
            <person name="Oren-Young L."/>
            <person name="Sieber C.M."/>
            <person name="Novak O."/>
            <person name="Pencik A."/>
            <person name="Tarkowska D."/>
            <person name="Hromadova K."/>
            <person name="Freeman S."/>
            <person name="Maymon M."/>
            <person name="Elazar M."/>
            <person name="Youssef S.A."/>
            <person name="El-Shabrawy E.S.M."/>
            <person name="Shalaby A.B.A."/>
            <person name="Houterman P."/>
            <person name="Brock N.L."/>
            <person name="Burkhardt I."/>
            <person name="Tsavkelova E.A."/>
            <person name="Dickschat J.S."/>
            <person name="Galuszka P."/>
            <person name="Gueldener U."/>
            <person name="Tudzynski B."/>
        </authorList>
    </citation>
    <scope>NUCLEOTIDE SEQUENCE [LARGE SCALE GENOMIC DNA]</scope>
    <source>
        <strain evidence="2">MRC7560</strain>
    </source>
</reference>
<dbReference type="Proteomes" id="UP000184255">
    <property type="component" value="Unassembled WGS sequence"/>
</dbReference>
<comment type="caution">
    <text evidence="1">The sequence shown here is derived from an EMBL/GenBank/DDBJ whole genome shotgun (WGS) entry which is preliminary data.</text>
</comment>
<protein>
    <submittedName>
        <fullName evidence="1">Uncharacterized protein</fullName>
    </submittedName>
</protein>
<evidence type="ECO:0000313" key="1">
    <source>
        <dbReference type="EMBL" id="CVK88353.1"/>
    </source>
</evidence>
<keyword evidence="2" id="KW-1185">Reference proteome</keyword>
<proteinExistence type="predicted"/>